<dbReference type="SUPFAM" id="SSF47616">
    <property type="entry name" value="GST C-terminal domain-like"/>
    <property type="match status" value="1"/>
</dbReference>
<dbReference type="AlphaFoldDB" id="A0ABC9DJ51"/>
<evidence type="ECO:0000259" key="5">
    <source>
        <dbReference type="PROSITE" id="PS50405"/>
    </source>
</evidence>
<evidence type="ECO:0000256" key="3">
    <source>
        <dbReference type="ARBA" id="ARBA00047960"/>
    </source>
</evidence>
<keyword evidence="7" id="KW-1185">Reference proteome</keyword>
<evidence type="ECO:0000256" key="1">
    <source>
        <dbReference type="ARBA" id="ARBA00012452"/>
    </source>
</evidence>
<evidence type="ECO:0000259" key="4">
    <source>
        <dbReference type="PROSITE" id="PS50404"/>
    </source>
</evidence>
<dbReference type="PANTHER" id="PTHR11260:SF607">
    <property type="entry name" value="GLUTATHIONE TRANSFERASE"/>
    <property type="match status" value="1"/>
</dbReference>
<dbReference type="InterPro" id="IPR004045">
    <property type="entry name" value="Glutathione_S-Trfase_N"/>
</dbReference>
<comment type="catalytic activity">
    <reaction evidence="3">
        <text>RX + glutathione = an S-substituted glutathione + a halide anion + H(+)</text>
        <dbReference type="Rhea" id="RHEA:16437"/>
        <dbReference type="ChEBI" id="CHEBI:15378"/>
        <dbReference type="ChEBI" id="CHEBI:16042"/>
        <dbReference type="ChEBI" id="CHEBI:17792"/>
        <dbReference type="ChEBI" id="CHEBI:57925"/>
        <dbReference type="ChEBI" id="CHEBI:90779"/>
        <dbReference type="EC" id="2.5.1.18"/>
    </reaction>
</comment>
<dbReference type="InterPro" id="IPR004046">
    <property type="entry name" value="GST_C"/>
</dbReference>
<dbReference type="Pfam" id="PF00043">
    <property type="entry name" value="GST_C"/>
    <property type="match status" value="1"/>
</dbReference>
<dbReference type="Gene3D" id="3.40.30.10">
    <property type="entry name" value="Glutaredoxin"/>
    <property type="match status" value="1"/>
</dbReference>
<dbReference type="SFLD" id="SFLDG00358">
    <property type="entry name" value="Main_(cytGST)"/>
    <property type="match status" value="1"/>
</dbReference>
<gene>
    <name evidence="6" type="ORF">URODEC1_LOCUS86039</name>
</gene>
<dbReference type="InterPro" id="IPR045074">
    <property type="entry name" value="GST_C_Tau"/>
</dbReference>
<dbReference type="EC" id="2.5.1.18" evidence="1"/>
<dbReference type="InterPro" id="IPR045073">
    <property type="entry name" value="Omega/Tau-like"/>
</dbReference>
<dbReference type="CDD" id="cd03185">
    <property type="entry name" value="GST_C_Tau"/>
    <property type="match status" value="1"/>
</dbReference>
<feature type="domain" description="GST N-terminal" evidence="4">
    <location>
        <begin position="22"/>
        <end position="101"/>
    </location>
</feature>
<dbReference type="InterPro" id="IPR036249">
    <property type="entry name" value="Thioredoxin-like_sf"/>
</dbReference>
<dbReference type="Proteomes" id="UP001497457">
    <property type="component" value="Chromosome 33rd"/>
</dbReference>
<keyword evidence="2" id="KW-0808">Transferase</keyword>
<evidence type="ECO:0000256" key="2">
    <source>
        <dbReference type="ARBA" id="ARBA00022679"/>
    </source>
</evidence>
<dbReference type="PROSITE" id="PS50404">
    <property type="entry name" value="GST_NTER"/>
    <property type="match status" value="1"/>
</dbReference>
<dbReference type="CDD" id="cd03058">
    <property type="entry name" value="GST_N_Tau"/>
    <property type="match status" value="1"/>
</dbReference>
<evidence type="ECO:0000313" key="6">
    <source>
        <dbReference type="EMBL" id="CAL5040353.1"/>
    </source>
</evidence>
<dbReference type="PANTHER" id="PTHR11260">
    <property type="entry name" value="GLUTATHIONE S-TRANSFERASE, GST, SUPERFAMILY, GST DOMAIN CONTAINING"/>
    <property type="match status" value="1"/>
</dbReference>
<dbReference type="SUPFAM" id="SSF52833">
    <property type="entry name" value="Thioredoxin-like"/>
    <property type="match status" value="1"/>
</dbReference>
<dbReference type="InterPro" id="IPR036282">
    <property type="entry name" value="Glutathione-S-Trfase_C_sf"/>
</dbReference>
<dbReference type="EMBL" id="OZ075143">
    <property type="protein sequence ID" value="CAL5040353.1"/>
    <property type="molecule type" value="Genomic_DNA"/>
</dbReference>
<dbReference type="PROSITE" id="PS50405">
    <property type="entry name" value="GST_CTER"/>
    <property type="match status" value="1"/>
</dbReference>
<dbReference type="InterPro" id="IPR040079">
    <property type="entry name" value="Glutathione_S-Trfase"/>
</dbReference>
<accession>A0ABC9DJ51</accession>
<dbReference type="FunFam" id="1.20.1050.10:FF:000012">
    <property type="entry name" value="Tau class glutathione S-transferase"/>
    <property type="match status" value="1"/>
</dbReference>
<dbReference type="Gene3D" id="1.20.1050.10">
    <property type="match status" value="1"/>
</dbReference>
<evidence type="ECO:0000313" key="7">
    <source>
        <dbReference type="Proteomes" id="UP001497457"/>
    </source>
</evidence>
<name>A0ABC9DJ51_9POAL</name>
<feature type="domain" description="GST C-terminal" evidence="5">
    <location>
        <begin position="114"/>
        <end position="237"/>
    </location>
</feature>
<dbReference type="FunFam" id="3.40.30.10:FF:000200">
    <property type="entry name" value="Glutathione S-transferase"/>
    <property type="match status" value="1"/>
</dbReference>
<dbReference type="GO" id="GO:0004364">
    <property type="term" value="F:glutathione transferase activity"/>
    <property type="evidence" value="ECO:0007669"/>
    <property type="project" value="UniProtKB-EC"/>
</dbReference>
<reference evidence="7" key="1">
    <citation type="submission" date="2024-06" db="EMBL/GenBank/DDBJ databases">
        <authorList>
            <person name="Ryan C."/>
        </authorList>
    </citation>
    <scope>NUCLEOTIDE SEQUENCE [LARGE SCALE GENOMIC DNA]</scope>
</reference>
<proteinExistence type="predicted"/>
<dbReference type="Pfam" id="PF13409">
    <property type="entry name" value="GST_N_2"/>
    <property type="match status" value="1"/>
</dbReference>
<dbReference type="SFLD" id="SFLDS00019">
    <property type="entry name" value="Glutathione_Transferase_(cytos"/>
    <property type="match status" value="1"/>
</dbReference>
<organism evidence="6 7">
    <name type="scientific">Urochloa decumbens</name>
    <dbReference type="NCBI Taxonomy" id="240449"/>
    <lineage>
        <taxon>Eukaryota</taxon>
        <taxon>Viridiplantae</taxon>
        <taxon>Streptophyta</taxon>
        <taxon>Embryophyta</taxon>
        <taxon>Tracheophyta</taxon>
        <taxon>Spermatophyta</taxon>
        <taxon>Magnoliopsida</taxon>
        <taxon>Liliopsida</taxon>
        <taxon>Poales</taxon>
        <taxon>Poaceae</taxon>
        <taxon>PACMAD clade</taxon>
        <taxon>Panicoideae</taxon>
        <taxon>Panicodae</taxon>
        <taxon>Paniceae</taxon>
        <taxon>Melinidinae</taxon>
        <taxon>Urochloa</taxon>
    </lineage>
</organism>
<dbReference type="InterPro" id="IPR010987">
    <property type="entry name" value="Glutathione-S-Trfase_C-like"/>
</dbReference>
<dbReference type="SFLD" id="SFLDG01152">
    <property type="entry name" value="Main.3:_Omega-_and_Tau-like"/>
    <property type="match status" value="1"/>
</dbReference>
<sequence length="255" mass="28051">MSSSSQQQQQQAAQAAAAAAAAPVKLITAFGSPFAHRVEVALALKGVPYELVVEDLANKSDLLLEHNPVHRSVPVLLHGGRAVCESLVIVEYVDEAFAFHGGEAAAPRQILPAEPYARATARFWAHFIADKCLKPLWLSMWSEGEAQALFARETKESMAILDGELEGKRFFCGDELGFVDLAACTLAHWLGVLEEVAGVRLVGDGEYPALRRWAKEYTADETVRRFLPDRDELVAFFAANKERYTARVRAAVQKQ</sequence>
<protein>
    <recommendedName>
        <fullName evidence="1">glutathione transferase</fullName>
        <ecNumber evidence="1">2.5.1.18</ecNumber>
    </recommendedName>
</protein>
<reference evidence="6 7" key="2">
    <citation type="submission" date="2024-10" db="EMBL/GenBank/DDBJ databases">
        <authorList>
            <person name="Ryan C."/>
        </authorList>
    </citation>
    <scope>NUCLEOTIDE SEQUENCE [LARGE SCALE GENOMIC DNA]</scope>
</reference>